<sequence>MIDPGDVEKYLDLQIDPWTGIGKCDLHTKIELWLELIDRAPLKPLQIIDIVKTYTIPRLTYLADHSDLKAGFLQHLDQKARTAVKEWLHLLSCTCDAILYSSTRDGDLGITKLAALIPACKLGDCTELPIHLMTP</sequence>
<evidence type="ECO:0000313" key="1">
    <source>
        <dbReference type="EMBL" id="TRZ06635.1"/>
    </source>
</evidence>
<reference evidence="1" key="1">
    <citation type="submission" date="2019-04" db="EMBL/GenBank/DDBJ databases">
        <title>Genome assembly of Zosterops borbonicus 15179.</title>
        <authorList>
            <person name="Leroy T."/>
            <person name="Anselmetti Y."/>
            <person name="Tilak M.-K."/>
            <person name="Nabholz B."/>
        </authorList>
    </citation>
    <scope>NUCLEOTIDE SEQUENCE</scope>
    <source>
        <strain evidence="1">HGM_15179</strain>
        <tissue evidence="1">Muscle</tissue>
    </source>
</reference>
<dbReference type="AlphaFoldDB" id="A0A8K1D7H4"/>
<name>A0A8K1D7H4_9PASS</name>
<comment type="caution">
    <text evidence="1">The sequence shown here is derived from an EMBL/GenBank/DDBJ whole genome shotgun (WGS) entry which is preliminary data.</text>
</comment>
<organism evidence="1 2">
    <name type="scientific">Zosterops borbonicus</name>
    <dbReference type="NCBI Taxonomy" id="364589"/>
    <lineage>
        <taxon>Eukaryota</taxon>
        <taxon>Metazoa</taxon>
        <taxon>Chordata</taxon>
        <taxon>Craniata</taxon>
        <taxon>Vertebrata</taxon>
        <taxon>Euteleostomi</taxon>
        <taxon>Archelosauria</taxon>
        <taxon>Archosauria</taxon>
        <taxon>Dinosauria</taxon>
        <taxon>Saurischia</taxon>
        <taxon>Theropoda</taxon>
        <taxon>Coelurosauria</taxon>
        <taxon>Aves</taxon>
        <taxon>Neognathae</taxon>
        <taxon>Neoaves</taxon>
        <taxon>Telluraves</taxon>
        <taxon>Australaves</taxon>
        <taxon>Passeriformes</taxon>
        <taxon>Sylvioidea</taxon>
        <taxon>Zosteropidae</taxon>
        <taxon>Zosterops</taxon>
    </lineage>
</organism>
<gene>
    <name evidence="1" type="ORF">HGM15179_020471</name>
</gene>
<dbReference type="EMBL" id="SWJQ01002311">
    <property type="protein sequence ID" value="TRZ06635.1"/>
    <property type="molecule type" value="Genomic_DNA"/>
</dbReference>
<protein>
    <submittedName>
        <fullName evidence="1">Uncharacterized protein</fullName>
    </submittedName>
</protein>
<keyword evidence="2" id="KW-1185">Reference proteome</keyword>
<dbReference type="OrthoDB" id="9902985at2759"/>
<dbReference type="Proteomes" id="UP000796761">
    <property type="component" value="Unassembled WGS sequence"/>
</dbReference>
<accession>A0A8K1D7H4</accession>
<proteinExistence type="predicted"/>
<evidence type="ECO:0000313" key="2">
    <source>
        <dbReference type="Proteomes" id="UP000796761"/>
    </source>
</evidence>